<dbReference type="Pfam" id="PF02547">
    <property type="entry name" value="Queuosine_synth"/>
    <property type="match status" value="1"/>
</dbReference>
<organism evidence="7">
    <name type="scientific">freshwater sediment metagenome</name>
    <dbReference type="NCBI Taxonomy" id="556182"/>
    <lineage>
        <taxon>unclassified sequences</taxon>
        <taxon>metagenomes</taxon>
        <taxon>ecological metagenomes</taxon>
    </lineage>
</organism>
<keyword evidence="6" id="KW-0671">Queuosine biosynthesis</keyword>
<evidence type="ECO:0000256" key="5">
    <source>
        <dbReference type="ARBA" id="ARBA00022691"/>
    </source>
</evidence>
<comment type="subunit">
    <text evidence="2">Monomer.</text>
</comment>
<dbReference type="FunFam" id="3.40.1780.10:FF:000001">
    <property type="entry name" value="S-adenosylmethionine:tRNA ribosyltransferase-isomerase"/>
    <property type="match status" value="1"/>
</dbReference>
<keyword evidence="4 7" id="KW-0808">Transferase</keyword>
<dbReference type="HAMAP" id="MF_00113">
    <property type="entry name" value="QueA"/>
    <property type="match status" value="1"/>
</dbReference>
<evidence type="ECO:0000256" key="3">
    <source>
        <dbReference type="ARBA" id="ARBA00022490"/>
    </source>
</evidence>
<evidence type="ECO:0000256" key="1">
    <source>
        <dbReference type="ARBA" id="ARBA00004496"/>
    </source>
</evidence>
<dbReference type="Gene3D" id="3.40.1780.10">
    <property type="entry name" value="QueA-like"/>
    <property type="match status" value="1"/>
</dbReference>
<dbReference type="InterPro" id="IPR042118">
    <property type="entry name" value="QueA_dom1"/>
</dbReference>
<sequence length="378" mass="41307">MRVDLFDFDLPQDRIALRPAEPRDSARLLVVPPSGGFEDRIVRDLPSFLRKGDVLVVNDTRVIHARLSGRRIRGDLSAGVEATLIERLDASRWRALMRPAKKLHIGDLIRFRRHCEERSDDAIESHDDGSGLLCSARNDEEALVAHVDAKGEEGEITLRFDLSGAALDEAIEAAGEMPLPPYIAGKRAADARDESDYQTVFARKAGAVAAPTAGLHFTPQLFAALEAQGVVLHRVTLHVGAGTFLPVKADDTDAHKMHEEFARIDAGTAAALNEARAKGGRIVAVGTTALRTLESAATPDGRIQPYAARTSIFITPGYKFRATDMLLTNFHLPRSTLFMLVSAFCGLERMKAAYAHAIANGYRFYSYGDGSLLYRADT</sequence>
<keyword evidence="3" id="KW-0963">Cytoplasm</keyword>
<dbReference type="GO" id="GO:0005737">
    <property type="term" value="C:cytoplasm"/>
    <property type="evidence" value="ECO:0007669"/>
    <property type="project" value="UniProtKB-SubCell"/>
</dbReference>
<gene>
    <name evidence="7" type="primary">queA</name>
    <name evidence="7" type="ORF">AMST5_01714</name>
</gene>
<dbReference type="PANTHER" id="PTHR30307">
    <property type="entry name" value="S-ADENOSYLMETHIONINE:TRNA RIBOSYLTRANSFERASE-ISOMERASE"/>
    <property type="match status" value="1"/>
</dbReference>
<keyword evidence="5" id="KW-0949">S-adenosyl-L-methionine</keyword>
<keyword evidence="7" id="KW-0328">Glycosyltransferase</keyword>
<dbReference type="PANTHER" id="PTHR30307:SF0">
    <property type="entry name" value="S-ADENOSYLMETHIONINE:TRNA RIBOSYLTRANSFERASE-ISOMERASE"/>
    <property type="match status" value="1"/>
</dbReference>
<dbReference type="GO" id="GO:0008616">
    <property type="term" value="P:tRNA queuosine(34) biosynthetic process"/>
    <property type="evidence" value="ECO:0007669"/>
    <property type="project" value="UniProtKB-KW"/>
</dbReference>
<dbReference type="NCBIfam" id="TIGR00113">
    <property type="entry name" value="queA"/>
    <property type="match status" value="1"/>
</dbReference>
<dbReference type="InterPro" id="IPR042119">
    <property type="entry name" value="QueA_dom2"/>
</dbReference>
<dbReference type="InterPro" id="IPR003699">
    <property type="entry name" value="QueA"/>
</dbReference>
<dbReference type="GO" id="GO:0051075">
    <property type="term" value="F:S-adenosylmethionine:tRNA ribosyltransferase-isomerase activity"/>
    <property type="evidence" value="ECO:0007669"/>
    <property type="project" value="UniProtKB-EC"/>
</dbReference>
<dbReference type="EMBL" id="OY288114">
    <property type="protein sequence ID" value="CAJ0864863.1"/>
    <property type="molecule type" value="Genomic_DNA"/>
</dbReference>
<name>A0AA48LYT6_9ZZZZ</name>
<dbReference type="SUPFAM" id="SSF111337">
    <property type="entry name" value="QueA-like"/>
    <property type="match status" value="1"/>
</dbReference>
<comment type="subcellular location">
    <subcellularLocation>
        <location evidence="1">Cytoplasm</location>
    </subcellularLocation>
</comment>
<evidence type="ECO:0000256" key="2">
    <source>
        <dbReference type="ARBA" id="ARBA00011245"/>
    </source>
</evidence>
<dbReference type="AlphaFoldDB" id="A0AA48LYT6"/>
<evidence type="ECO:0000256" key="6">
    <source>
        <dbReference type="ARBA" id="ARBA00022785"/>
    </source>
</evidence>
<dbReference type="Gene3D" id="2.40.10.240">
    <property type="entry name" value="QueA-like"/>
    <property type="match status" value="1"/>
</dbReference>
<protein>
    <submittedName>
        <fullName evidence="7">S-adenosylmethionine:tRNA ribosyltransferase-isomerase</fullName>
        <ecNumber evidence="7">2.4.99.17</ecNumber>
    </submittedName>
</protein>
<reference evidence="7" key="1">
    <citation type="submission" date="2023-07" db="EMBL/GenBank/DDBJ databases">
        <authorList>
            <person name="Pelsma A.J. K."/>
        </authorList>
    </citation>
    <scope>NUCLEOTIDE SEQUENCE</scope>
</reference>
<evidence type="ECO:0000313" key="7">
    <source>
        <dbReference type="EMBL" id="CAJ0864863.1"/>
    </source>
</evidence>
<dbReference type="EC" id="2.4.99.17" evidence="7"/>
<dbReference type="InterPro" id="IPR036100">
    <property type="entry name" value="QueA_sf"/>
</dbReference>
<evidence type="ECO:0000256" key="4">
    <source>
        <dbReference type="ARBA" id="ARBA00022679"/>
    </source>
</evidence>
<proteinExistence type="inferred from homology"/>
<accession>A0AA48LYT6</accession>
<dbReference type="NCBIfam" id="NF001140">
    <property type="entry name" value="PRK00147.1"/>
    <property type="match status" value="1"/>
</dbReference>